<keyword evidence="4" id="KW-0862">Zinc</keyword>
<protein>
    <recommendedName>
        <fullName evidence="7">C2H2-type domain-containing protein</fullName>
    </recommendedName>
</protein>
<feature type="compositionally biased region" description="Low complexity" evidence="6">
    <location>
        <begin position="269"/>
        <end position="281"/>
    </location>
</feature>
<accession>A0A9P6KDC4</accession>
<proteinExistence type="predicted"/>
<dbReference type="SUPFAM" id="SSF57667">
    <property type="entry name" value="beta-beta-alpha zinc fingers"/>
    <property type="match status" value="2"/>
</dbReference>
<dbReference type="PANTHER" id="PTHR19818">
    <property type="entry name" value="ZINC FINGER PROTEIN ZIC AND GLI"/>
    <property type="match status" value="1"/>
</dbReference>
<evidence type="ECO:0000256" key="5">
    <source>
        <dbReference type="PROSITE-ProRule" id="PRU00042"/>
    </source>
</evidence>
<feature type="domain" description="C2H2-type" evidence="7">
    <location>
        <begin position="585"/>
        <end position="610"/>
    </location>
</feature>
<keyword evidence="1" id="KW-0479">Metal-binding</keyword>
<comment type="caution">
    <text evidence="8">The sequence shown here is derived from an EMBL/GenBank/DDBJ whole genome shotgun (WGS) entry which is preliminary data.</text>
</comment>
<dbReference type="GO" id="GO:0045944">
    <property type="term" value="P:positive regulation of transcription by RNA polymerase II"/>
    <property type="evidence" value="ECO:0007669"/>
    <property type="project" value="UniProtKB-ARBA"/>
</dbReference>
<evidence type="ECO:0000256" key="3">
    <source>
        <dbReference type="ARBA" id="ARBA00022771"/>
    </source>
</evidence>
<dbReference type="PROSITE" id="PS00028">
    <property type="entry name" value="ZINC_FINGER_C2H2_1"/>
    <property type="match status" value="3"/>
</dbReference>
<dbReference type="GO" id="GO:0008270">
    <property type="term" value="F:zinc ion binding"/>
    <property type="evidence" value="ECO:0007669"/>
    <property type="project" value="UniProtKB-KW"/>
</dbReference>
<keyword evidence="2" id="KW-0677">Repeat</keyword>
<feature type="domain" description="C2H2-type" evidence="7">
    <location>
        <begin position="518"/>
        <end position="544"/>
    </location>
</feature>
<dbReference type="InterPro" id="IPR050329">
    <property type="entry name" value="GLI_C2H2-zinc-finger"/>
</dbReference>
<evidence type="ECO:0000256" key="1">
    <source>
        <dbReference type="ARBA" id="ARBA00022723"/>
    </source>
</evidence>
<evidence type="ECO:0000259" key="7">
    <source>
        <dbReference type="PROSITE" id="PS50157"/>
    </source>
</evidence>
<dbReference type="PANTHER" id="PTHR19818:SF131">
    <property type="entry name" value="METAL REGULATORY TRANSCRIPTION FACTOR 1"/>
    <property type="match status" value="1"/>
</dbReference>
<feature type="region of interest" description="Disordered" evidence="6">
    <location>
        <begin position="225"/>
        <end position="283"/>
    </location>
</feature>
<feature type="compositionally biased region" description="Polar residues" evidence="6">
    <location>
        <begin position="119"/>
        <end position="136"/>
    </location>
</feature>
<gene>
    <name evidence="8" type="ORF">BGW38_001709</name>
</gene>
<feature type="compositionally biased region" description="Polar residues" evidence="6">
    <location>
        <begin position="70"/>
        <end position="88"/>
    </location>
</feature>
<feature type="compositionally biased region" description="Polar residues" evidence="6">
    <location>
        <begin position="227"/>
        <end position="244"/>
    </location>
</feature>
<evidence type="ECO:0000313" key="8">
    <source>
        <dbReference type="EMBL" id="KAF9581319.1"/>
    </source>
</evidence>
<feature type="region of interest" description="Disordered" evidence="6">
    <location>
        <begin position="299"/>
        <end position="321"/>
    </location>
</feature>
<dbReference type="GO" id="GO:0000978">
    <property type="term" value="F:RNA polymerase II cis-regulatory region sequence-specific DNA binding"/>
    <property type="evidence" value="ECO:0007669"/>
    <property type="project" value="TreeGrafter"/>
</dbReference>
<keyword evidence="3 5" id="KW-0863">Zinc-finger</keyword>
<dbReference type="GO" id="GO:0000981">
    <property type="term" value="F:DNA-binding transcription factor activity, RNA polymerase II-specific"/>
    <property type="evidence" value="ECO:0007669"/>
    <property type="project" value="TreeGrafter"/>
</dbReference>
<dbReference type="EMBL" id="JAABOA010001557">
    <property type="protein sequence ID" value="KAF9581319.1"/>
    <property type="molecule type" value="Genomic_DNA"/>
</dbReference>
<dbReference type="SMART" id="SM00355">
    <property type="entry name" value="ZnF_C2H2"/>
    <property type="match status" value="3"/>
</dbReference>
<keyword evidence="9" id="KW-1185">Reference proteome</keyword>
<feature type="compositionally biased region" description="Polar residues" evidence="6">
    <location>
        <begin position="190"/>
        <end position="202"/>
    </location>
</feature>
<feature type="compositionally biased region" description="Low complexity" evidence="6">
    <location>
        <begin position="721"/>
        <end position="734"/>
    </location>
</feature>
<feature type="non-terminal residue" evidence="8">
    <location>
        <position position="850"/>
    </location>
</feature>
<feature type="region of interest" description="Disordered" evidence="6">
    <location>
        <begin position="70"/>
        <end position="185"/>
    </location>
</feature>
<dbReference type="AlphaFoldDB" id="A0A9P6KDC4"/>
<dbReference type="Gene3D" id="3.30.160.60">
    <property type="entry name" value="Classic Zinc Finger"/>
    <property type="match status" value="3"/>
</dbReference>
<feature type="compositionally biased region" description="Polar residues" evidence="6">
    <location>
        <begin position="251"/>
        <end position="263"/>
    </location>
</feature>
<dbReference type="OrthoDB" id="4748970at2759"/>
<feature type="region of interest" description="Disordered" evidence="6">
    <location>
        <begin position="670"/>
        <end position="734"/>
    </location>
</feature>
<dbReference type="Proteomes" id="UP000780801">
    <property type="component" value="Unassembled WGS sequence"/>
</dbReference>
<dbReference type="InterPro" id="IPR013087">
    <property type="entry name" value="Znf_C2H2_type"/>
</dbReference>
<dbReference type="InterPro" id="IPR036236">
    <property type="entry name" value="Znf_C2H2_sf"/>
</dbReference>
<dbReference type="PROSITE" id="PS50157">
    <property type="entry name" value="ZINC_FINGER_C2H2_2"/>
    <property type="match status" value="3"/>
</dbReference>
<evidence type="ECO:0000313" key="9">
    <source>
        <dbReference type="Proteomes" id="UP000780801"/>
    </source>
</evidence>
<evidence type="ECO:0000256" key="4">
    <source>
        <dbReference type="ARBA" id="ARBA00022833"/>
    </source>
</evidence>
<feature type="compositionally biased region" description="Low complexity" evidence="6">
    <location>
        <begin position="684"/>
        <end position="704"/>
    </location>
</feature>
<evidence type="ECO:0000256" key="6">
    <source>
        <dbReference type="SAM" id="MobiDB-lite"/>
    </source>
</evidence>
<dbReference type="Pfam" id="PF00096">
    <property type="entry name" value="zf-C2H2"/>
    <property type="match status" value="2"/>
</dbReference>
<reference evidence="8" key="1">
    <citation type="journal article" date="2020" name="Fungal Divers.">
        <title>Resolving the Mortierellaceae phylogeny through synthesis of multi-gene phylogenetics and phylogenomics.</title>
        <authorList>
            <person name="Vandepol N."/>
            <person name="Liber J."/>
            <person name="Desiro A."/>
            <person name="Na H."/>
            <person name="Kennedy M."/>
            <person name="Barry K."/>
            <person name="Grigoriev I.V."/>
            <person name="Miller A.N."/>
            <person name="O'Donnell K."/>
            <person name="Stajich J.E."/>
            <person name="Bonito G."/>
        </authorList>
    </citation>
    <scope>NUCLEOTIDE SEQUENCE</scope>
    <source>
        <strain evidence="8">KOD1015</strain>
    </source>
</reference>
<feature type="region of interest" description="Disordered" evidence="6">
    <location>
        <begin position="190"/>
        <end position="209"/>
    </location>
</feature>
<evidence type="ECO:0000256" key="2">
    <source>
        <dbReference type="ARBA" id="ARBA00022737"/>
    </source>
</evidence>
<feature type="compositionally biased region" description="Low complexity" evidence="6">
    <location>
        <begin position="89"/>
        <end position="118"/>
    </location>
</feature>
<dbReference type="GO" id="GO:0005634">
    <property type="term" value="C:nucleus"/>
    <property type="evidence" value="ECO:0007669"/>
    <property type="project" value="UniProtKB-ARBA"/>
</dbReference>
<feature type="domain" description="C2H2-type" evidence="7">
    <location>
        <begin position="552"/>
        <end position="582"/>
    </location>
</feature>
<sequence>DDKFAIQHQVDIYQPPEQGIDTDLMTPITNRQMNNANASNYQAPYPYQQHYGSSQHSAYNYMTKQQQYQQSTSANVGANASMSEHSNASTPTPTLTSTLSTVSTSSTPSLSSCASTLPNTNGVGSMGHSHSNNASCHGNDHRSLSPTAMTSPSSHTFQSPASPEQMAALTSPLNTNDGSHTVGHAMSNWTATHNGSSLEQEISAQSPQAVTSQAAAAVARDYMASIHNGNGNSHGMDGSSTTPSPKVDRSSPVSAYYSNTPQQPAHLYSPQESQQSQPQPQANNWVASMTSTGELQNGIIDDHARPSHSRTQSQPVKPATVSHAYGTQGQQNLSAIGGLPLLSPSHLIHQEMDMHEPPTIMSHLDYRVSTSAVTSSLAATAYNGNNNGARFGPIRTNPKKSRTDSVGSLREFEGMNRTRASSVNSTTSSSTGSNGLLNSLTSISLNGGADFVGTTVSSTVPKTGDEYDYHHGQYQSTSPSMQQRIRTEDEDEDDEFPSMIARPRKSALPRKAFAARVFECSVPGCAKAYTQLHNLKSHERTGHTPVIKLKPFHCIIEGCTKAFSQRKSLAIHIKNSHEDFKFKPFKCVQPGCDKAYTQLHNLRTHEKTVHLLDLSRKRNGGNNAVGPHIAGPEKKASLGSLTGMAGPMGFGTVQAVAAAAAAAAAVGMGPVPGHHAPHHHHLSHSSSFSTSSHNNGGNGNSHSGYAMDHYHHGRSNSMPYHSSSSSPSSGHPGLGLSYDGYDSFDSFNNGSNGASHGNDAGAVAAVAASVAASVEDDFRRMHYHPHAQVNSVAATTTAAAAAAVAHHGHHPYARMQTATAAYQSPYASQSYASPTYSAQYQQQAMGVHMR</sequence>
<name>A0A9P6KDC4_9FUNG</name>
<feature type="compositionally biased region" description="Polar residues" evidence="6">
    <location>
        <begin position="144"/>
        <end position="162"/>
    </location>
</feature>
<organism evidence="8 9">
    <name type="scientific">Lunasporangiospora selenospora</name>
    <dbReference type="NCBI Taxonomy" id="979761"/>
    <lineage>
        <taxon>Eukaryota</taxon>
        <taxon>Fungi</taxon>
        <taxon>Fungi incertae sedis</taxon>
        <taxon>Mucoromycota</taxon>
        <taxon>Mortierellomycotina</taxon>
        <taxon>Mortierellomycetes</taxon>
        <taxon>Mortierellales</taxon>
        <taxon>Mortierellaceae</taxon>
        <taxon>Lunasporangiospora</taxon>
    </lineage>
</organism>